<evidence type="ECO:0000313" key="4">
    <source>
        <dbReference type="Proteomes" id="UP000008143"/>
    </source>
</evidence>
<dbReference type="Ensembl" id="ENSXETT00000078475">
    <property type="protein sequence ID" value="ENSXETP00000098119"/>
    <property type="gene ID" value="ENSXETG00000037846"/>
</dbReference>
<reference evidence="3" key="2">
    <citation type="submission" date="2020-05" db="UniProtKB">
        <authorList>
            <consortium name="Ensembl"/>
        </authorList>
    </citation>
    <scope>IDENTIFICATION</scope>
</reference>
<sequence>MVTLIPSYLPSDGGAPAASAAPSVEESLGVQPPLTLLVLLLVPCVLLLFLLNCFLLFHRLPARRGAPRGQYPHSPARLEPPYIPTPGPVLRGGRLSSDTISQGFEATLALEEGVCGRLNRPQSRESCYKGGSTPSEQICCSPHCAAPLPYCTPRRPRNAPGRVKKRQRPKAQAEMGSSCELDTRHNEVPPNTPAAQTAPGVTPKVKFCHTSSTQRKTRLGLVPFTPAGSEYSEHPSVIPREDSTDPLYASSSLAGPGLDSDFGVSAGISLHILSSDSDSSSLSWTSGMEWDYYDPCYMRRNRLRRDLHRSHQRPMMCSKQYWI</sequence>
<evidence type="ECO:0000256" key="1">
    <source>
        <dbReference type="SAM" id="MobiDB-lite"/>
    </source>
</evidence>
<protein>
    <submittedName>
        <fullName evidence="3 5">Protein huluwa-like</fullName>
    </submittedName>
</protein>
<evidence type="ECO:0000313" key="5">
    <source>
        <dbReference type="RefSeq" id="XP_031750822.1"/>
    </source>
</evidence>
<evidence type="ECO:0000256" key="2">
    <source>
        <dbReference type="SAM" id="Phobius"/>
    </source>
</evidence>
<feature type="region of interest" description="Disordered" evidence="1">
    <location>
        <begin position="155"/>
        <end position="184"/>
    </location>
</feature>
<organism evidence="3">
    <name type="scientific">Xenopus tropicalis</name>
    <name type="common">Western clawed frog</name>
    <name type="synonym">Silurana tropicalis</name>
    <dbReference type="NCBI Taxonomy" id="8364"/>
    <lineage>
        <taxon>Eukaryota</taxon>
        <taxon>Metazoa</taxon>
        <taxon>Chordata</taxon>
        <taxon>Craniata</taxon>
        <taxon>Vertebrata</taxon>
        <taxon>Euteleostomi</taxon>
        <taxon>Amphibia</taxon>
        <taxon>Batrachia</taxon>
        <taxon>Anura</taxon>
        <taxon>Pipoidea</taxon>
        <taxon>Pipidae</taxon>
        <taxon>Xenopodinae</taxon>
        <taxon>Xenopus</taxon>
        <taxon>Silurana</taxon>
    </lineage>
</organism>
<keyword evidence="4" id="KW-1185">Reference proteome</keyword>
<keyword evidence="2" id="KW-0812">Transmembrane</keyword>
<reference evidence="3" key="1">
    <citation type="journal article" date="2010" name="Science">
        <title>The genome of the Western clawed frog Xenopus tropicalis.</title>
        <authorList>
            <person name="Hellsten U."/>
            <person name="Harland R.M."/>
            <person name="Gilchrist M.J."/>
            <person name="Hendrix D."/>
            <person name="Jurka J."/>
            <person name="Kapitonov V."/>
            <person name="Ovcharenko I."/>
            <person name="Putnam N.H."/>
            <person name="Shu S."/>
            <person name="Taher L."/>
            <person name="Blitz I.L."/>
            <person name="Blumberg B."/>
            <person name="Dichmann D.S."/>
            <person name="Dubchak I."/>
            <person name="Amaya E."/>
            <person name="Detter J.C."/>
            <person name="Fletcher R."/>
            <person name="Gerhard D.S."/>
            <person name="Goodstein D."/>
            <person name="Graves T."/>
            <person name="Grigoriev I.V."/>
            <person name="Grimwood J."/>
            <person name="Kawashima T."/>
            <person name="Lindquist E."/>
            <person name="Lucas S.M."/>
            <person name="Mead P.E."/>
            <person name="Mitros T."/>
            <person name="Ogino H."/>
            <person name="Ohta Y."/>
            <person name="Poliakov A.V."/>
            <person name="Pollet N."/>
            <person name="Robert J."/>
            <person name="Salamov A."/>
            <person name="Sater A.K."/>
            <person name="Schmutz J."/>
            <person name="Terry A."/>
            <person name="Vize P.D."/>
            <person name="Warren W.C."/>
            <person name="Wells D."/>
            <person name="Wills A."/>
            <person name="Wilson R.K."/>
            <person name="Zimmerman L.B."/>
            <person name="Zorn A.M."/>
            <person name="Grainger R."/>
            <person name="Grammer T."/>
            <person name="Khokha M.K."/>
            <person name="Richardson P.M."/>
            <person name="Rokhsar D.S."/>
        </authorList>
    </citation>
    <scope>NUCLEOTIDE SEQUENCE [LARGE SCALE GENOMIC DNA]</scope>
    <source>
        <strain evidence="3">Nigerian</strain>
    </source>
</reference>
<proteinExistence type="predicted"/>
<dbReference type="RefSeq" id="XP_031750822.1">
    <property type="nucleotide sequence ID" value="XM_031894962.1"/>
</dbReference>
<keyword evidence="2" id="KW-1133">Transmembrane helix</keyword>
<accession>A0A6I8SXE6</accession>
<feature type="compositionally biased region" description="Basic residues" evidence="1">
    <location>
        <begin position="155"/>
        <end position="169"/>
    </location>
</feature>
<dbReference type="KEGG" id="xtr:116408228"/>
<name>A0A6I8SXE6_XENTR</name>
<dbReference type="AlphaFoldDB" id="A0A6I8SXE6"/>
<keyword evidence="2" id="KW-0472">Membrane</keyword>
<feature type="region of interest" description="Disordered" evidence="1">
    <location>
        <begin position="223"/>
        <end position="244"/>
    </location>
</feature>
<reference evidence="5" key="3">
    <citation type="submission" date="2025-04" db="UniProtKB">
        <authorList>
            <consortium name="RefSeq"/>
        </authorList>
    </citation>
    <scope>IDENTIFICATION</scope>
    <source>
        <strain evidence="5">Nigerian</strain>
        <tissue evidence="5">Liver and blood</tissue>
    </source>
</reference>
<dbReference type="GeneID" id="116408228"/>
<dbReference type="GeneTree" id="ENSGT01150000289539"/>
<dbReference type="OMA" id="NVPKHKH"/>
<dbReference type="Bgee" id="ENSXETG00000037846">
    <property type="expression patterns" value="Expressed in 2-cell stage embryo and 8 other cell types or tissues"/>
</dbReference>
<dbReference type="Proteomes" id="UP000008143">
    <property type="component" value="Chromosome 1"/>
</dbReference>
<feature type="transmembrane region" description="Helical" evidence="2">
    <location>
        <begin position="36"/>
        <end position="57"/>
    </location>
</feature>
<gene>
    <name evidence="3 5" type="primary">LOC116408228</name>
</gene>
<dbReference type="CTD" id="555985"/>
<evidence type="ECO:0000313" key="3">
    <source>
        <dbReference type="Ensembl" id="ENSXETP00000098119"/>
    </source>
</evidence>
<dbReference type="OrthoDB" id="10031583at2759"/>